<dbReference type="InterPro" id="IPR000198">
    <property type="entry name" value="RhoGAP_dom"/>
</dbReference>
<feature type="region of interest" description="Disordered" evidence="1">
    <location>
        <begin position="294"/>
        <end position="325"/>
    </location>
</feature>
<dbReference type="SUPFAM" id="SSF48350">
    <property type="entry name" value="GTPase activation domain, GAP"/>
    <property type="match status" value="1"/>
</dbReference>
<feature type="region of interest" description="Disordered" evidence="1">
    <location>
        <begin position="372"/>
        <end position="402"/>
    </location>
</feature>
<evidence type="ECO:0000313" key="3">
    <source>
        <dbReference type="EMBL" id="CAK5281519.1"/>
    </source>
</evidence>
<protein>
    <recommendedName>
        <fullName evidence="2">Rho-GAP domain-containing protein</fullName>
    </recommendedName>
</protein>
<dbReference type="InterPro" id="IPR039767">
    <property type="entry name" value="RALBP1"/>
</dbReference>
<feature type="region of interest" description="Disordered" evidence="1">
    <location>
        <begin position="996"/>
        <end position="1021"/>
    </location>
</feature>
<feature type="compositionally biased region" description="Pro residues" evidence="1">
    <location>
        <begin position="138"/>
        <end position="167"/>
    </location>
</feature>
<dbReference type="AlphaFoldDB" id="A0AAD2HSD7"/>
<dbReference type="GO" id="GO:0031267">
    <property type="term" value="F:small GTPase binding"/>
    <property type="evidence" value="ECO:0007669"/>
    <property type="project" value="InterPro"/>
</dbReference>
<dbReference type="CDD" id="cd00159">
    <property type="entry name" value="RhoGAP"/>
    <property type="match status" value="1"/>
</dbReference>
<keyword evidence="4" id="KW-1185">Reference proteome</keyword>
<feature type="domain" description="Rho-GAP" evidence="2">
    <location>
        <begin position="548"/>
        <end position="794"/>
    </location>
</feature>
<evidence type="ECO:0000313" key="4">
    <source>
        <dbReference type="Proteomes" id="UP001295794"/>
    </source>
</evidence>
<feature type="compositionally biased region" description="Polar residues" evidence="1">
    <location>
        <begin position="850"/>
        <end position="865"/>
    </location>
</feature>
<feature type="region of interest" description="Disordered" evidence="1">
    <location>
        <begin position="792"/>
        <end position="869"/>
    </location>
</feature>
<evidence type="ECO:0000256" key="1">
    <source>
        <dbReference type="SAM" id="MobiDB-lite"/>
    </source>
</evidence>
<feature type="region of interest" description="Disordered" evidence="1">
    <location>
        <begin position="426"/>
        <end position="485"/>
    </location>
</feature>
<dbReference type="Pfam" id="PF00620">
    <property type="entry name" value="RhoGAP"/>
    <property type="match status" value="2"/>
</dbReference>
<feature type="compositionally biased region" description="Low complexity" evidence="1">
    <location>
        <begin position="426"/>
        <end position="444"/>
    </location>
</feature>
<dbReference type="Proteomes" id="UP001295794">
    <property type="component" value="Unassembled WGS sequence"/>
</dbReference>
<reference evidence="3" key="1">
    <citation type="submission" date="2023-11" db="EMBL/GenBank/DDBJ databases">
        <authorList>
            <person name="De Vega J J."/>
            <person name="De Vega J J."/>
        </authorList>
    </citation>
    <scope>NUCLEOTIDE SEQUENCE</scope>
</reference>
<dbReference type="EMBL" id="CAVNYO010000444">
    <property type="protein sequence ID" value="CAK5281519.1"/>
    <property type="molecule type" value="Genomic_DNA"/>
</dbReference>
<organism evidence="3 4">
    <name type="scientific">Mycena citricolor</name>
    <dbReference type="NCBI Taxonomy" id="2018698"/>
    <lineage>
        <taxon>Eukaryota</taxon>
        <taxon>Fungi</taxon>
        <taxon>Dikarya</taxon>
        <taxon>Basidiomycota</taxon>
        <taxon>Agaricomycotina</taxon>
        <taxon>Agaricomycetes</taxon>
        <taxon>Agaricomycetidae</taxon>
        <taxon>Agaricales</taxon>
        <taxon>Marasmiineae</taxon>
        <taxon>Mycenaceae</taxon>
        <taxon>Mycena</taxon>
    </lineage>
</organism>
<name>A0AAD2HSD7_9AGAR</name>
<feature type="region of interest" description="Disordered" evidence="1">
    <location>
        <begin position="1"/>
        <end position="171"/>
    </location>
</feature>
<feature type="region of interest" description="Disordered" evidence="1">
    <location>
        <begin position="903"/>
        <end position="926"/>
    </location>
</feature>
<feature type="compositionally biased region" description="Polar residues" evidence="1">
    <location>
        <begin position="313"/>
        <end position="325"/>
    </location>
</feature>
<dbReference type="GO" id="GO:0007264">
    <property type="term" value="P:small GTPase-mediated signal transduction"/>
    <property type="evidence" value="ECO:0007669"/>
    <property type="project" value="InterPro"/>
</dbReference>
<dbReference type="InterPro" id="IPR008936">
    <property type="entry name" value="Rho_GTPase_activation_prot"/>
</dbReference>
<dbReference type="PROSITE" id="PS50238">
    <property type="entry name" value="RHOGAP"/>
    <property type="match status" value="1"/>
</dbReference>
<accession>A0AAD2HSD7</accession>
<gene>
    <name evidence="3" type="ORF">MYCIT1_LOCUS32703</name>
</gene>
<sequence>MPSSQSGRTRTAPSSTPASFGASPLSSASLSSSSSPSDHVGSSSSGHASATMHPGAVRSSSLLHAHPMGQPHSKPSPDQLNSPTSGASASSKLKRALAGRRKKSEDINVDSIQMKGPRQLTLQVSQALGVGKKSNMSPIPPSPPPKPPSLQGPSKPFPPPPPIPPSIIPAGRGSIMPITPGVSSAVNFMIGQERALDAMRHEKDRGPEEACDESKETWRRSDATITHHSSAAGTRPSRPVSVAESLQSNHTIVAPNKRLSALVMDTDFGMVEEDVDELRPAEPEQVVLTRTKPRSASLNVGPSQPFVAADPATTVSPKLSSETAPLLTPSISRETPTLTRTAANGFIAPSSSGLQSTGHNIRGRLAAWTATNTAQREVPSASRASALAQTHARQPTLSISGGFAPAAGLAKRAVEKMGRAWGGLTAGSSSGYSSSSSSAPSSYTSHEHSLARTISNQSGSGAVPGKAPKHRRTPNSASSAWSINSSSHSSSVSDMDAFAVPDGPILGTCLRRPAHVTGKTAGIVFGVQLKFAVRMAPIASASQLAERADIDSVLVKELESRALPALVVRCAQHILIWGVQEEGLFRVTGRPSHTSKLRSEFDCGADFDMTSCTPGDLDPHSVSSVFKAFLRELPESILTKGLIPYFDVALAQENALQESQNSSRVKSAAGPSLPSGPRSGLALRKPPSLSTLAMPNMALMRPPSQSLIKALRSLIAQLPTENRDLLRTVTDLIRATAKRSRETKMPLSNLLLVFCPSLNMNPPLLRALCEAESVWTEETDCVVDICSEPAVDVPAQTDSPRPRSPGARSKRAQHAAFHLDPDDDPPADDVSSVSTDDRSSEPRMYAPSPMFSSSVESLQTPSSGPSLEHLPLERKSFEAQPDMQPTALIIADPPDPLFNVSSAHNTPVQFPTMPSPGTPSSSKRLSAAFSLPSLTLGNFSKPDLHSADSAPASPLRRLKKPSLQLLFSKRSASPLTSSSHGGHPLISAPYLQSPRAASESSLSTPVTALESPSPSEPPVLDTAIESSSLRAALGIQIDSPEDPPAVELEQEQPEPDLLQPVIGQTPIADHYKHALRSTPARKISQTSISSSTSSNRLGVLEPDVAEENWTQSVLLAADIDWRDHSN</sequence>
<dbReference type="SMART" id="SM00324">
    <property type="entry name" value="RhoGAP"/>
    <property type="match status" value="1"/>
</dbReference>
<dbReference type="GO" id="GO:0005096">
    <property type="term" value="F:GTPase activator activity"/>
    <property type="evidence" value="ECO:0007669"/>
    <property type="project" value="InterPro"/>
</dbReference>
<dbReference type="PANTHER" id="PTHR12783:SF5">
    <property type="entry name" value="RALA-BINDING PROTEIN 1"/>
    <property type="match status" value="1"/>
</dbReference>
<dbReference type="PANTHER" id="PTHR12783">
    <property type="entry name" value="RALA BINDING PROTEIN 1 RALBP1"/>
    <property type="match status" value="1"/>
</dbReference>
<comment type="caution">
    <text evidence="3">The sequence shown here is derived from an EMBL/GenBank/DDBJ whole genome shotgun (WGS) entry which is preliminary data.</text>
</comment>
<feature type="region of interest" description="Disordered" evidence="1">
    <location>
        <begin position="660"/>
        <end position="687"/>
    </location>
</feature>
<feature type="compositionally biased region" description="Basic residues" evidence="1">
    <location>
        <begin position="92"/>
        <end position="102"/>
    </location>
</feature>
<proteinExistence type="predicted"/>
<feature type="compositionally biased region" description="Polar residues" evidence="1">
    <location>
        <begin position="387"/>
        <end position="399"/>
    </location>
</feature>
<feature type="compositionally biased region" description="Polar residues" evidence="1">
    <location>
        <begin position="1"/>
        <end position="16"/>
    </location>
</feature>
<feature type="compositionally biased region" description="Low complexity" evidence="1">
    <location>
        <begin position="476"/>
        <end position="485"/>
    </location>
</feature>
<dbReference type="Gene3D" id="1.10.555.10">
    <property type="entry name" value="Rho GTPase activation protein"/>
    <property type="match status" value="1"/>
</dbReference>
<feature type="compositionally biased region" description="Low complexity" evidence="1">
    <location>
        <begin position="17"/>
        <end position="50"/>
    </location>
</feature>
<evidence type="ECO:0000259" key="2">
    <source>
        <dbReference type="PROSITE" id="PS50238"/>
    </source>
</evidence>